<dbReference type="Pfam" id="PF18146">
    <property type="entry name" value="CinA_KH"/>
    <property type="match status" value="1"/>
</dbReference>
<dbReference type="NCBIfam" id="NF001813">
    <property type="entry name" value="PRK00549.1"/>
    <property type="match status" value="1"/>
</dbReference>
<dbReference type="InterPro" id="IPR050101">
    <property type="entry name" value="CinA"/>
</dbReference>
<dbReference type="Gene3D" id="3.30.70.2860">
    <property type="match status" value="1"/>
</dbReference>
<dbReference type="InterPro" id="IPR036425">
    <property type="entry name" value="MoaB/Mog-like_dom_sf"/>
</dbReference>
<name>A0A1H2YB20_9FIRM</name>
<proteinExistence type="inferred from homology"/>
<dbReference type="OrthoDB" id="9801454at2"/>
<dbReference type="InterPro" id="IPR008135">
    <property type="entry name" value="Competence-induced_CinA"/>
</dbReference>
<dbReference type="SUPFAM" id="SSF53218">
    <property type="entry name" value="Molybdenum cofactor biosynthesis proteins"/>
    <property type="match status" value="1"/>
</dbReference>
<dbReference type="InterPro" id="IPR041424">
    <property type="entry name" value="CinA_KH"/>
</dbReference>
<dbReference type="Proteomes" id="UP000198828">
    <property type="component" value="Unassembled WGS sequence"/>
</dbReference>
<dbReference type="CDD" id="cd00885">
    <property type="entry name" value="cinA"/>
    <property type="match status" value="1"/>
</dbReference>
<dbReference type="HAMAP" id="MF_00226_B">
    <property type="entry name" value="CinA_B"/>
    <property type="match status" value="1"/>
</dbReference>
<sequence>MKAEIISVGTEIILGNILNTNTNYLSKKLWEIGIDVLYHTSIKDDPKLLKEVLNIGLERSDLLIFTGGLGPTSDDMTKEIVCKTLGIEMELNKRAEEDIKEYFNRLNKPMTYTNIKQAYLPKGAKHLINEIGTAPGVYIEYGSRRIVLLPGPPKEMALMFNKYVVPLIKQDYIIKVKTINTIGIGESTLETVLADLIGNQNPTVATYAKEGLVDIKIVAKGHNTERVNFLLDEMVGKISSRISEFIYSYEDEKIEEVIVNKLRRKKIKIAICESCTGGLITSKLTRVPGASEVLERGIVTYSNISKIEEVGVKRSTLERYGAVSKEVALEMARGLYDKTNVDIAVSTTGIAGPTGGSELKPVGLVFMSIVTKDNSYVIKSIFNGDRESIQNRASIKVFDELRKIL</sequence>
<evidence type="ECO:0000313" key="4">
    <source>
        <dbReference type="Proteomes" id="UP000198828"/>
    </source>
</evidence>
<dbReference type="InterPro" id="IPR008136">
    <property type="entry name" value="CinA_C"/>
</dbReference>
<evidence type="ECO:0000256" key="1">
    <source>
        <dbReference type="HAMAP-Rule" id="MF_00226"/>
    </source>
</evidence>
<feature type="domain" description="MoaB/Mog" evidence="2">
    <location>
        <begin position="4"/>
        <end position="170"/>
    </location>
</feature>
<evidence type="ECO:0000259" key="2">
    <source>
        <dbReference type="SMART" id="SM00852"/>
    </source>
</evidence>
<dbReference type="SUPFAM" id="SSF142433">
    <property type="entry name" value="CinA-like"/>
    <property type="match status" value="1"/>
</dbReference>
<dbReference type="PANTHER" id="PTHR13939">
    <property type="entry name" value="NICOTINAMIDE-NUCLEOTIDE AMIDOHYDROLASE PNCC"/>
    <property type="match status" value="1"/>
</dbReference>
<dbReference type="AlphaFoldDB" id="A0A1H2YB20"/>
<comment type="similarity">
    <text evidence="1">Belongs to the CinA family.</text>
</comment>
<dbReference type="Gene3D" id="3.40.980.10">
    <property type="entry name" value="MoaB/Mog-like domain"/>
    <property type="match status" value="1"/>
</dbReference>
<protein>
    <recommendedName>
        <fullName evidence="1">Putative competence-damage inducible protein</fullName>
    </recommendedName>
</protein>
<dbReference type="SMART" id="SM00852">
    <property type="entry name" value="MoCF_biosynth"/>
    <property type="match status" value="1"/>
</dbReference>
<dbReference type="Pfam" id="PF02464">
    <property type="entry name" value="CinA"/>
    <property type="match status" value="1"/>
</dbReference>
<dbReference type="PANTHER" id="PTHR13939:SF0">
    <property type="entry name" value="NMN AMIDOHYDROLASE-LIKE PROTEIN YFAY"/>
    <property type="match status" value="1"/>
</dbReference>
<dbReference type="RefSeq" id="WP_093752492.1">
    <property type="nucleotide sequence ID" value="NZ_BSYN01000006.1"/>
</dbReference>
<keyword evidence="4" id="KW-1185">Reference proteome</keyword>
<evidence type="ECO:0000313" key="3">
    <source>
        <dbReference type="EMBL" id="SDX01749.1"/>
    </source>
</evidence>
<dbReference type="NCBIfam" id="TIGR00177">
    <property type="entry name" value="molyb_syn"/>
    <property type="match status" value="1"/>
</dbReference>
<gene>
    <name evidence="1" type="primary">cinA</name>
    <name evidence="3" type="ORF">SAMN05660923_01562</name>
</gene>
<dbReference type="NCBIfam" id="TIGR00200">
    <property type="entry name" value="cinA_nterm"/>
    <property type="match status" value="1"/>
</dbReference>
<dbReference type="NCBIfam" id="TIGR00199">
    <property type="entry name" value="PncC_domain"/>
    <property type="match status" value="1"/>
</dbReference>
<dbReference type="Gene3D" id="3.90.950.20">
    <property type="entry name" value="CinA-like"/>
    <property type="match status" value="1"/>
</dbReference>
<organism evidence="3 4">
    <name type="scientific">Tepidimicrobium xylanilyticum</name>
    <dbReference type="NCBI Taxonomy" id="1123352"/>
    <lineage>
        <taxon>Bacteria</taxon>
        <taxon>Bacillati</taxon>
        <taxon>Bacillota</taxon>
        <taxon>Tissierellia</taxon>
        <taxon>Tissierellales</taxon>
        <taxon>Tepidimicrobiaceae</taxon>
        <taxon>Tepidimicrobium</taxon>
    </lineage>
</organism>
<dbReference type="EMBL" id="FNNG01000006">
    <property type="protein sequence ID" value="SDX01749.1"/>
    <property type="molecule type" value="Genomic_DNA"/>
</dbReference>
<reference evidence="3 4" key="1">
    <citation type="submission" date="2016-10" db="EMBL/GenBank/DDBJ databases">
        <authorList>
            <person name="de Groot N.N."/>
        </authorList>
    </citation>
    <scope>NUCLEOTIDE SEQUENCE [LARGE SCALE GENOMIC DNA]</scope>
    <source>
        <strain evidence="3 4">DSM 23310</strain>
    </source>
</reference>
<dbReference type="InterPro" id="IPR036653">
    <property type="entry name" value="CinA-like_C"/>
</dbReference>
<dbReference type="Pfam" id="PF00994">
    <property type="entry name" value="MoCF_biosynth"/>
    <property type="match status" value="1"/>
</dbReference>
<dbReference type="InterPro" id="IPR001453">
    <property type="entry name" value="MoaB/Mog_dom"/>
</dbReference>
<accession>A0A1H2YB20</accession>
<dbReference type="PIRSF" id="PIRSF006728">
    <property type="entry name" value="CinA"/>
    <property type="match status" value="1"/>
</dbReference>